<feature type="domain" description="Acyl-CoA dehydrogenase/oxidase N-terminal" evidence="1">
    <location>
        <begin position="30"/>
        <end position="105"/>
    </location>
</feature>
<feature type="domain" description="FAD-dependent urate hydroxylase HpyO/Asp monooxygenase CreE-like FAD/NAD(P)-binding" evidence="2">
    <location>
        <begin position="111"/>
        <end position="186"/>
    </location>
</feature>
<dbReference type="Pfam" id="PF02771">
    <property type="entry name" value="Acyl-CoA_dh_N"/>
    <property type="match status" value="1"/>
</dbReference>
<dbReference type="InterPro" id="IPR052189">
    <property type="entry name" value="L-asp_N-monooxygenase_NS-form"/>
</dbReference>
<evidence type="ECO:0000313" key="3">
    <source>
        <dbReference type="EMBL" id="MBB3940273.1"/>
    </source>
</evidence>
<dbReference type="RefSeq" id="WP_221226058.1">
    <property type="nucleotide sequence ID" value="NZ_JACIDY010000004.1"/>
</dbReference>
<dbReference type="PANTHER" id="PTHR40254">
    <property type="entry name" value="BLR0577 PROTEIN"/>
    <property type="match status" value="1"/>
</dbReference>
<dbReference type="Pfam" id="PF13454">
    <property type="entry name" value="NAD_binding_9"/>
    <property type="match status" value="1"/>
</dbReference>
<accession>A0A7W6C3R6</accession>
<dbReference type="GO" id="GO:0016627">
    <property type="term" value="F:oxidoreductase activity, acting on the CH-CH group of donors"/>
    <property type="evidence" value="ECO:0007669"/>
    <property type="project" value="InterPro"/>
</dbReference>
<comment type="caution">
    <text evidence="3">The sequence shown here is derived from an EMBL/GenBank/DDBJ whole genome shotgun (WGS) entry which is preliminary data.</text>
</comment>
<evidence type="ECO:0000259" key="2">
    <source>
        <dbReference type="Pfam" id="PF13454"/>
    </source>
</evidence>
<organism evidence="3 4">
    <name type="scientific">Novosphingobium fluoreni</name>
    <dbReference type="NCBI Taxonomy" id="1391222"/>
    <lineage>
        <taxon>Bacteria</taxon>
        <taxon>Pseudomonadati</taxon>
        <taxon>Pseudomonadota</taxon>
        <taxon>Alphaproteobacteria</taxon>
        <taxon>Sphingomonadales</taxon>
        <taxon>Sphingomonadaceae</taxon>
        <taxon>Novosphingobium</taxon>
    </lineage>
</organism>
<dbReference type="Gene3D" id="3.50.50.60">
    <property type="entry name" value="FAD/NAD(P)-binding domain"/>
    <property type="match status" value="1"/>
</dbReference>
<dbReference type="InterPro" id="IPR009100">
    <property type="entry name" value="AcylCoA_DH/oxidase_NM_dom_sf"/>
</dbReference>
<dbReference type="InterPro" id="IPR037069">
    <property type="entry name" value="AcylCoA_DH/ox_N_sf"/>
</dbReference>
<evidence type="ECO:0000259" key="1">
    <source>
        <dbReference type="Pfam" id="PF02771"/>
    </source>
</evidence>
<protein>
    <submittedName>
        <fullName evidence="3">Alkylation response protein AidB-like acyl-CoA dehydrogenase</fullName>
    </submittedName>
</protein>
<dbReference type="EMBL" id="JACIDY010000004">
    <property type="protein sequence ID" value="MBB3940273.1"/>
    <property type="molecule type" value="Genomic_DNA"/>
</dbReference>
<dbReference type="Gene3D" id="1.10.540.10">
    <property type="entry name" value="Acyl-CoA dehydrogenase/oxidase, N-terminal domain"/>
    <property type="match status" value="1"/>
</dbReference>
<proteinExistence type="predicted"/>
<dbReference type="Proteomes" id="UP000561459">
    <property type="component" value="Unassembled WGS sequence"/>
</dbReference>
<sequence>MTYTTARAAAPLRDALRTATSLGELFKQSAIARDRHGGTPQTARDLLRESGLLSLTIPRVHGGTGANWATMMQTVRIIARADSSLAHVYAFHHLMLATVRLFGSPTVPTVAIIGGGFTGAAVAYHLARLADDPVRILVFEPRAEIGLGVAYSTQDPVHRIDVPAGRMTLLPDDEDHFVRWIAAHDALDGDPDATLANG</sequence>
<dbReference type="AlphaFoldDB" id="A0A7W6C3R6"/>
<dbReference type="SUPFAM" id="SSF56645">
    <property type="entry name" value="Acyl-CoA dehydrogenase NM domain-like"/>
    <property type="match status" value="1"/>
</dbReference>
<reference evidence="3 4" key="1">
    <citation type="submission" date="2020-08" db="EMBL/GenBank/DDBJ databases">
        <title>Genomic Encyclopedia of Type Strains, Phase IV (KMG-IV): sequencing the most valuable type-strain genomes for metagenomic binning, comparative biology and taxonomic classification.</title>
        <authorList>
            <person name="Goeker M."/>
        </authorList>
    </citation>
    <scope>NUCLEOTIDE SEQUENCE [LARGE SCALE GENOMIC DNA]</scope>
    <source>
        <strain evidence="3 4">DSM 27568</strain>
    </source>
</reference>
<evidence type="ECO:0000313" key="4">
    <source>
        <dbReference type="Proteomes" id="UP000561459"/>
    </source>
</evidence>
<dbReference type="GO" id="GO:0050660">
    <property type="term" value="F:flavin adenine dinucleotide binding"/>
    <property type="evidence" value="ECO:0007669"/>
    <property type="project" value="InterPro"/>
</dbReference>
<dbReference type="InterPro" id="IPR013786">
    <property type="entry name" value="AcylCoA_DH/ox_N"/>
</dbReference>
<gene>
    <name evidence="3" type="ORF">GGR39_001930</name>
</gene>
<keyword evidence="4" id="KW-1185">Reference proteome</keyword>
<dbReference type="InterPro" id="IPR038732">
    <property type="entry name" value="HpyO/CreE_NAD-binding"/>
</dbReference>
<dbReference type="PANTHER" id="PTHR40254:SF1">
    <property type="entry name" value="BLR0577 PROTEIN"/>
    <property type="match status" value="1"/>
</dbReference>
<dbReference type="SUPFAM" id="SSF51905">
    <property type="entry name" value="FAD/NAD(P)-binding domain"/>
    <property type="match status" value="1"/>
</dbReference>
<name>A0A7W6C3R6_9SPHN</name>
<dbReference type="InterPro" id="IPR036188">
    <property type="entry name" value="FAD/NAD-bd_sf"/>
</dbReference>